<sequence length="91" mass="10100">MAKGDKVFAGENLEAARVHFKCDLPSYLEFCELATTTVEPFIRSMAKGTKAHMKFQTAFAAGFISGSVSAQGKEEKVRKWLEKTFPPKQTP</sequence>
<reference evidence="1" key="1">
    <citation type="journal article" date="2015" name="Nature">
        <title>Complex archaea that bridge the gap between prokaryotes and eukaryotes.</title>
        <authorList>
            <person name="Spang A."/>
            <person name="Saw J.H."/>
            <person name="Jorgensen S.L."/>
            <person name="Zaremba-Niedzwiedzka K."/>
            <person name="Martijn J."/>
            <person name="Lind A.E."/>
            <person name="van Eijk R."/>
            <person name="Schleper C."/>
            <person name="Guy L."/>
            <person name="Ettema T.J."/>
        </authorList>
    </citation>
    <scope>NUCLEOTIDE SEQUENCE</scope>
</reference>
<name>A0A0F9DS69_9ZZZZ</name>
<evidence type="ECO:0000313" key="1">
    <source>
        <dbReference type="EMBL" id="KKL64604.1"/>
    </source>
</evidence>
<comment type="caution">
    <text evidence="1">The sequence shown here is derived from an EMBL/GenBank/DDBJ whole genome shotgun (WGS) entry which is preliminary data.</text>
</comment>
<gene>
    <name evidence="1" type="ORF">LCGC14_2163340</name>
</gene>
<dbReference type="AlphaFoldDB" id="A0A0F9DS69"/>
<dbReference type="EMBL" id="LAZR01027791">
    <property type="protein sequence ID" value="KKL64604.1"/>
    <property type="molecule type" value="Genomic_DNA"/>
</dbReference>
<accession>A0A0F9DS69</accession>
<protein>
    <submittedName>
        <fullName evidence="1">Uncharacterized protein</fullName>
    </submittedName>
</protein>
<organism evidence="1">
    <name type="scientific">marine sediment metagenome</name>
    <dbReference type="NCBI Taxonomy" id="412755"/>
    <lineage>
        <taxon>unclassified sequences</taxon>
        <taxon>metagenomes</taxon>
        <taxon>ecological metagenomes</taxon>
    </lineage>
</organism>
<proteinExistence type="predicted"/>